<organism evidence="3 4">
    <name type="scientific">Hypholoma sublateritium (strain FD-334 SS-4)</name>
    <dbReference type="NCBI Taxonomy" id="945553"/>
    <lineage>
        <taxon>Eukaryota</taxon>
        <taxon>Fungi</taxon>
        <taxon>Dikarya</taxon>
        <taxon>Basidiomycota</taxon>
        <taxon>Agaricomycotina</taxon>
        <taxon>Agaricomycetes</taxon>
        <taxon>Agaricomycetidae</taxon>
        <taxon>Agaricales</taxon>
        <taxon>Agaricineae</taxon>
        <taxon>Strophariaceae</taxon>
        <taxon>Hypholoma</taxon>
    </lineage>
</organism>
<name>A0A0D2PH97_HYPSF</name>
<dbReference type="GO" id="GO:0000785">
    <property type="term" value="C:chromatin"/>
    <property type="evidence" value="ECO:0007669"/>
    <property type="project" value="TreeGrafter"/>
</dbReference>
<dbReference type="EMBL" id="KN817518">
    <property type="protein sequence ID" value="KJA30199.1"/>
    <property type="molecule type" value="Genomic_DNA"/>
</dbReference>
<sequence>MPHYDLNFSPFSSNEVGSVKLVELTPDLITLIENAIRDHEDLSLTIKGQPNEDAVLCTYDRTFNMRSIGLSNTFLVVTPIPDEHASKFADDALAIRDQVQEVIELIPCVPKLHKLTGLLRERQYDDATEDERDDDDGAPRFTYDDAKAEIQASHAELDKGLRDRRILVINNELRPITSAYLSRLLELILNMLVSLSMKHASASVEGLTSALADDHEVPRMISTQIMSWFGELKDGRWKMDVEAVVRQVGLGILRNHRASHEPVPEDELLSMWKGQIGDTFESVVSVKLLEGNYIEAETYDFHDTLKRLRYFPSADLPVDPAARFSDLFLTRKRWKAEQISPFLSDIAVNSKERDKLLLKYCRTVTEGRNVLYTARAQYNG</sequence>
<evidence type="ECO:0008006" key="5">
    <source>
        <dbReference type="Google" id="ProtNLM"/>
    </source>
</evidence>
<dbReference type="Pfam" id="PF09724">
    <property type="entry name" value="Dcc1"/>
    <property type="match status" value="1"/>
</dbReference>
<keyword evidence="4" id="KW-1185">Reference proteome</keyword>
<accession>A0A0D2PH97</accession>
<comment type="similarity">
    <text evidence="1">Belongs to the DCC1 family.</text>
</comment>
<dbReference type="Proteomes" id="UP000054270">
    <property type="component" value="Unassembled WGS sequence"/>
</dbReference>
<dbReference type="GO" id="GO:0006260">
    <property type="term" value="P:DNA replication"/>
    <property type="evidence" value="ECO:0007669"/>
    <property type="project" value="UniProtKB-KW"/>
</dbReference>
<dbReference type="OrthoDB" id="276989at2759"/>
<keyword evidence="2" id="KW-0235">DNA replication</keyword>
<evidence type="ECO:0000313" key="3">
    <source>
        <dbReference type="EMBL" id="KJA30199.1"/>
    </source>
</evidence>
<evidence type="ECO:0000313" key="4">
    <source>
        <dbReference type="Proteomes" id="UP000054270"/>
    </source>
</evidence>
<dbReference type="AlphaFoldDB" id="A0A0D2PH97"/>
<dbReference type="PANTHER" id="PTHR13395:SF6">
    <property type="entry name" value="SISTER CHROMATID COHESION PROTEIN DCC1"/>
    <property type="match status" value="1"/>
</dbReference>
<dbReference type="GO" id="GO:0034088">
    <property type="term" value="P:maintenance of mitotic sister chromatid cohesion"/>
    <property type="evidence" value="ECO:0007669"/>
    <property type="project" value="TreeGrafter"/>
</dbReference>
<dbReference type="GO" id="GO:0000775">
    <property type="term" value="C:chromosome, centromeric region"/>
    <property type="evidence" value="ECO:0007669"/>
    <property type="project" value="TreeGrafter"/>
</dbReference>
<dbReference type="InterPro" id="IPR019128">
    <property type="entry name" value="Dcc1"/>
</dbReference>
<dbReference type="STRING" id="945553.A0A0D2PH97"/>
<evidence type="ECO:0000256" key="1">
    <source>
        <dbReference type="ARBA" id="ARBA00007017"/>
    </source>
</evidence>
<dbReference type="PANTHER" id="PTHR13395">
    <property type="entry name" value="SISTER CHROMATID COHESION PROTEIN DCC1-RELATED"/>
    <property type="match status" value="1"/>
</dbReference>
<protein>
    <recommendedName>
        <fullName evidence="5">Sister chromatid cohesion protein DCC1</fullName>
    </recommendedName>
</protein>
<dbReference type="OMA" id="DSESWPF"/>
<gene>
    <name evidence="3" type="ORF">HYPSUDRAFT_125678</name>
</gene>
<reference evidence="4" key="1">
    <citation type="submission" date="2014-04" db="EMBL/GenBank/DDBJ databases">
        <title>Evolutionary Origins and Diversification of the Mycorrhizal Mutualists.</title>
        <authorList>
            <consortium name="DOE Joint Genome Institute"/>
            <consortium name="Mycorrhizal Genomics Consortium"/>
            <person name="Kohler A."/>
            <person name="Kuo A."/>
            <person name="Nagy L.G."/>
            <person name="Floudas D."/>
            <person name="Copeland A."/>
            <person name="Barry K.W."/>
            <person name="Cichocki N."/>
            <person name="Veneault-Fourrey C."/>
            <person name="LaButti K."/>
            <person name="Lindquist E.A."/>
            <person name="Lipzen A."/>
            <person name="Lundell T."/>
            <person name="Morin E."/>
            <person name="Murat C."/>
            <person name="Riley R."/>
            <person name="Ohm R."/>
            <person name="Sun H."/>
            <person name="Tunlid A."/>
            <person name="Henrissat B."/>
            <person name="Grigoriev I.V."/>
            <person name="Hibbett D.S."/>
            <person name="Martin F."/>
        </authorList>
    </citation>
    <scope>NUCLEOTIDE SEQUENCE [LARGE SCALE GENOMIC DNA]</scope>
    <source>
        <strain evidence="4">FD-334 SS-4</strain>
    </source>
</reference>
<evidence type="ECO:0000256" key="2">
    <source>
        <dbReference type="ARBA" id="ARBA00022705"/>
    </source>
</evidence>
<proteinExistence type="inferred from homology"/>
<dbReference type="GO" id="GO:0031390">
    <property type="term" value="C:Ctf18 RFC-like complex"/>
    <property type="evidence" value="ECO:0007669"/>
    <property type="project" value="InterPro"/>
</dbReference>